<dbReference type="GO" id="GO:0001080">
    <property type="term" value="P:nitrogen catabolite activation of transcription from RNA polymerase II promoter"/>
    <property type="evidence" value="ECO:0007669"/>
    <property type="project" value="TreeGrafter"/>
</dbReference>
<protein>
    <recommendedName>
        <fullName evidence="3">Xylanolytic transcriptional activator regulatory domain-containing protein</fullName>
    </recommendedName>
</protein>
<evidence type="ECO:0000256" key="1">
    <source>
        <dbReference type="ARBA" id="ARBA00023242"/>
    </source>
</evidence>
<accession>A0A1V8TUJ7</accession>
<dbReference type="InterPro" id="IPR050797">
    <property type="entry name" value="Carb_Metab_Trans_Reg"/>
</dbReference>
<dbReference type="Proteomes" id="UP000192596">
    <property type="component" value="Unassembled WGS sequence"/>
</dbReference>
<feature type="domain" description="Xylanolytic transcriptional activator regulatory" evidence="3">
    <location>
        <begin position="80"/>
        <end position="309"/>
    </location>
</feature>
<dbReference type="GO" id="GO:0008270">
    <property type="term" value="F:zinc ion binding"/>
    <property type="evidence" value="ECO:0007669"/>
    <property type="project" value="InterPro"/>
</dbReference>
<dbReference type="AlphaFoldDB" id="A0A1V8TUJ7"/>
<reference evidence="5" key="1">
    <citation type="submission" date="2017-03" db="EMBL/GenBank/DDBJ databases">
        <title>Genomes of endolithic fungi from Antarctica.</title>
        <authorList>
            <person name="Coleine C."/>
            <person name="Masonjones S."/>
            <person name="Stajich J.E."/>
        </authorList>
    </citation>
    <scope>NUCLEOTIDE SEQUENCE [LARGE SCALE GENOMIC DNA]</scope>
    <source>
        <strain evidence="5">CCFEE 5527</strain>
    </source>
</reference>
<keyword evidence="5" id="KW-1185">Reference proteome</keyword>
<dbReference type="GO" id="GO:0006351">
    <property type="term" value="P:DNA-templated transcription"/>
    <property type="evidence" value="ECO:0007669"/>
    <property type="project" value="InterPro"/>
</dbReference>
<organism evidence="4 5">
    <name type="scientific">Cryoendolithus antarcticus</name>
    <dbReference type="NCBI Taxonomy" id="1507870"/>
    <lineage>
        <taxon>Eukaryota</taxon>
        <taxon>Fungi</taxon>
        <taxon>Dikarya</taxon>
        <taxon>Ascomycota</taxon>
        <taxon>Pezizomycotina</taxon>
        <taxon>Dothideomycetes</taxon>
        <taxon>Dothideomycetidae</taxon>
        <taxon>Cladosporiales</taxon>
        <taxon>Cladosporiaceae</taxon>
        <taxon>Cryoendolithus</taxon>
    </lineage>
</organism>
<keyword evidence="1" id="KW-0539">Nucleus</keyword>
<proteinExistence type="predicted"/>
<dbReference type="EMBL" id="NAJO01000001">
    <property type="protein sequence ID" value="OQO14993.1"/>
    <property type="molecule type" value="Genomic_DNA"/>
</dbReference>
<comment type="caution">
    <text evidence="4">The sequence shown here is derived from an EMBL/GenBank/DDBJ whole genome shotgun (WGS) entry which is preliminary data.</text>
</comment>
<dbReference type="InParanoid" id="A0A1V8TUJ7"/>
<evidence type="ECO:0000256" key="2">
    <source>
        <dbReference type="SAM" id="MobiDB-lite"/>
    </source>
</evidence>
<dbReference type="STRING" id="1507870.A0A1V8TUJ7"/>
<dbReference type="CDD" id="cd12148">
    <property type="entry name" value="fungal_TF_MHR"/>
    <property type="match status" value="1"/>
</dbReference>
<dbReference type="OrthoDB" id="3034343at2759"/>
<feature type="compositionally biased region" description="Basic and acidic residues" evidence="2">
    <location>
        <begin position="16"/>
        <end position="30"/>
    </location>
</feature>
<evidence type="ECO:0000313" key="5">
    <source>
        <dbReference type="Proteomes" id="UP000192596"/>
    </source>
</evidence>
<evidence type="ECO:0000313" key="4">
    <source>
        <dbReference type="EMBL" id="OQO14993.1"/>
    </source>
</evidence>
<dbReference type="Pfam" id="PF04082">
    <property type="entry name" value="Fungal_trans"/>
    <property type="match status" value="1"/>
</dbReference>
<feature type="region of interest" description="Disordered" evidence="2">
    <location>
        <begin position="16"/>
        <end position="38"/>
    </location>
</feature>
<sequence length="355" mass="39682">MIEPTMVDDLNVLERHLAPHSPNDRSETKSYVRVSSGSDGPVMYRPTPKVRPGWQSTAIPGLMQREIMENVLGSRTTDVIKLYFSAVNPWFPIVNETSFWKLWQSDSSLISSALLCNIYAIALTYWYTSDVLRGTARPDMPFAWNQAVLALRDDCMAPSLTTVHAALLEMLGRPVYHATGNIITAGRTVSLAHSHGLHRDPTSWQTSSAEKSLRIRIWWAVLIHDHCLSHGTPPNITSGQYDVPIPEPGSFVAGNASVREQRAGVAFHQLCRLTAILGDILPVVYSLNADDQKVHKTIRRLEVALDAWEEALPDFLDVSSPPEIRASGHEPSTNSLWFYYLILKLMLKRLAFKAS</sequence>
<name>A0A1V8TUJ7_9PEZI</name>
<dbReference type="InterPro" id="IPR007219">
    <property type="entry name" value="XnlR_reg_dom"/>
</dbReference>
<gene>
    <name evidence="4" type="ORF">B0A48_00375</name>
</gene>
<dbReference type="PANTHER" id="PTHR31668:SF10">
    <property type="entry name" value="ZN(II)2CYS6 TRANSCRIPTION FACTOR (EUROFUNG)"/>
    <property type="match status" value="1"/>
</dbReference>
<dbReference type="GO" id="GO:0003677">
    <property type="term" value="F:DNA binding"/>
    <property type="evidence" value="ECO:0007669"/>
    <property type="project" value="InterPro"/>
</dbReference>
<dbReference type="PANTHER" id="PTHR31668">
    <property type="entry name" value="GLUCOSE TRANSPORT TRANSCRIPTION REGULATOR RGT1-RELATED-RELATED"/>
    <property type="match status" value="1"/>
</dbReference>
<evidence type="ECO:0000259" key="3">
    <source>
        <dbReference type="Pfam" id="PF04082"/>
    </source>
</evidence>
<dbReference type="GO" id="GO:0005634">
    <property type="term" value="C:nucleus"/>
    <property type="evidence" value="ECO:0007669"/>
    <property type="project" value="TreeGrafter"/>
</dbReference>